<dbReference type="NCBIfam" id="TIGR01930">
    <property type="entry name" value="AcCoA-C-Actrans"/>
    <property type="match status" value="1"/>
</dbReference>
<evidence type="ECO:0000256" key="8">
    <source>
        <dbReference type="ARBA" id="ARBA00023140"/>
    </source>
</evidence>
<dbReference type="GO" id="GO:0010124">
    <property type="term" value="P:phenylacetate catabolic process"/>
    <property type="evidence" value="ECO:0007669"/>
    <property type="project" value="TreeGrafter"/>
</dbReference>
<reference evidence="14" key="1">
    <citation type="submission" date="2021-08" db="EMBL/GenBank/DDBJ databases">
        <title>WGS assembly of Ceratopteris richardii.</title>
        <authorList>
            <person name="Marchant D.B."/>
            <person name="Chen G."/>
            <person name="Jenkins J."/>
            <person name="Shu S."/>
            <person name="Leebens-Mack J."/>
            <person name="Grimwood J."/>
            <person name="Schmutz J."/>
            <person name="Soltis P."/>
            <person name="Soltis D."/>
            <person name="Chen Z.-H."/>
        </authorList>
    </citation>
    <scope>NUCLEOTIDE SEQUENCE</scope>
    <source>
        <strain evidence="14">Whitten #5841</strain>
        <tissue evidence="14">Leaf</tissue>
    </source>
</reference>
<dbReference type="AlphaFoldDB" id="A0A8T2RCJ5"/>
<dbReference type="Pfam" id="PF00108">
    <property type="entry name" value="Thiolase_N"/>
    <property type="match status" value="1"/>
</dbReference>
<dbReference type="InterPro" id="IPR020613">
    <property type="entry name" value="Thiolase_CS"/>
</dbReference>
<dbReference type="InterPro" id="IPR020616">
    <property type="entry name" value="Thiolase_N"/>
</dbReference>
<dbReference type="EMBL" id="CM035433">
    <property type="protein sequence ID" value="KAH7293561.1"/>
    <property type="molecule type" value="Genomic_DNA"/>
</dbReference>
<accession>A0A8T2RCJ5</accession>
<evidence type="ECO:0000259" key="12">
    <source>
        <dbReference type="Pfam" id="PF00108"/>
    </source>
</evidence>
<evidence type="ECO:0000256" key="7">
    <source>
        <dbReference type="ARBA" id="ARBA00023098"/>
    </source>
</evidence>
<organism evidence="14 15">
    <name type="scientific">Ceratopteris richardii</name>
    <name type="common">Triangle waterfern</name>
    <dbReference type="NCBI Taxonomy" id="49495"/>
    <lineage>
        <taxon>Eukaryota</taxon>
        <taxon>Viridiplantae</taxon>
        <taxon>Streptophyta</taxon>
        <taxon>Embryophyta</taxon>
        <taxon>Tracheophyta</taxon>
        <taxon>Polypodiopsida</taxon>
        <taxon>Polypodiidae</taxon>
        <taxon>Polypodiales</taxon>
        <taxon>Pteridineae</taxon>
        <taxon>Pteridaceae</taxon>
        <taxon>Parkerioideae</taxon>
        <taxon>Ceratopteris</taxon>
    </lineage>
</organism>
<evidence type="ECO:0000256" key="4">
    <source>
        <dbReference type="ARBA" id="ARBA00022679"/>
    </source>
</evidence>
<dbReference type="PANTHER" id="PTHR43853:SF8">
    <property type="entry name" value="3-KETOACYL-COA THIOLASE, PEROXISOMAL"/>
    <property type="match status" value="1"/>
</dbReference>
<keyword evidence="9 11" id="KW-0012">Acyltransferase</keyword>
<keyword evidence="8" id="KW-0576">Peroxisome</keyword>
<protein>
    <recommendedName>
        <fullName evidence="10">acetyl-CoA C-acyltransferase</fullName>
        <ecNumber evidence="10">2.3.1.16</ecNumber>
    </recommendedName>
</protein>
<dbReference type="InterPro" id="IPR002155">
    <property type="entry name" value="Thiolase"/>
</dbReference>
<dbReference type="CDD" id="cd00751">
    <property type="entry name" value="thiolase"/>
    <property type="match status" value="1"/>
</dbReference>
<evidence type="ECO:0000256" key="11">
    <source>
        <dbReference type="RuleBase" id="RU003557"/>
    </source>
</evidence>
<evidence type="ECO:0000256" key="2">
    <source>
        <dbReference type="ARBA" id="ARBA00004872"/>
    </source>
</evidence>
<evidence type="ECO:0000313" key="15">
    <source>
        <dbReference type="Proteomes" id="UP000825935"/>
    </source>
</evidence>
<sequence length="464" mass="49265">MDHCSSEDNTSYAMETVARRQQVLRNHLFPRGRDDSSASIVLECTSQQSDSYERAADFHDDVVIVSAVRTPICRAVRGKFKDTSAKDLLAVVLKAVLDQNTIEPGEVGDIAVGMVLGPASRKTRDCRMAALEAGFPAETVPIRSLNRQCGSGLQAIADVAACIKAGFYDIGIGAGVESMTSDYKYARMGPVNPKAYTNQNAKDCLLPMGLMSENVASIYGISREDQDASAALSHRRASSAWSCGKFNSEVVPVHTKIVDASTGREEAVVVRTDDGVRPNTNMTGLSKLKSAFKNDGSTTAGNSSQVSDGASAVLLMKRSVAVERGIPILGIFRSFAVVGVGPAVNGIGPVYAIPKALKQAGLQLEDISLFEINEAFASQYVYCCKELGLDIEKVNVNGGAMALGHPLGATGTRCAATLLYEMQRRGKSCKYGVISMCIGSGMGAAAVLERGPMINTPLHHRVSA</sequence>
<evidence type="ECO:0000256" key="6">
    <source>
        <dbReference type="ARBA" id="ARBA00022946"/>
    </source>
</evidence>
<dbReference type="Gene3D" id="3.40.47.10">
    <property type="match status" value="1"/>
</dbReference>
<dbReference type="GO" id="GO:0006635">
    <property type="term" value="P:fatty acid beta-oxidation"/>
    <property type="evidence" value="ECO:0007669"/>
    <property type="project" value="TreeGrafter"/>
</dbReference>
<dbReference type="FunFam" id="3.40.47.10:FF:000032">
    <property type="entry name" value="Peroxisomal 3-ketoacyl-CoA thiolase"/>
    <property type="match status" value="1"/>
</dbReference>
<evidence type="ECO:0000259" key="13">
    <source>
        <dbReference type="Pfam" id="PF02803"/>
    </source>
</evidence>
<keyword evidence="15" id="KW-1185">Reference proteome</keyword>
<dbReference type="InterPro" id="IPR016039">
    <property type="entry name" value="Thiolase-like"/>
</dbReference>
<dbReference type="Pfam" id="PF02803">
    <property type="entry name" value="Thiolase_C"/>
    <property type="match status" value="1"/>
</dbReference>
<dbReference type="Proteomes" id="UP000825935">
    <property type="component" value="Chromosome 28"/>
</dbReference>
<proteinExistence type="inferred from homology"/>
<keyword evidence="6" id="KW-0809">Transit peptide</keyword>
<evidence type="ECO:0000256" key="3">
    <source>
        <dbReference type="ARBA" id="ARBA00010982"/>
    </source>
</evidence>
<dbReference type="InterPro" id="IPR020610">
    <property type="entry name" value="Thiolase_AS"/>
</dbReference>
<dbReference type="SUPFAM" id="SSF53901">
    <property type="entry name" value="Thiolase-like"/>
    <property type="match status" value="1"/>
</dbReference>
<comment type="pathway">
    <text evidence="2">Lipid metabolism; fatty acid metabolism.</text>
</comment>
<dbReference type="PROSITE" id="PS00098">
    <property type="entry name" value="THIOLASE_1"/>
    <property type="match status" value="1"/>
</dbReference>
<feature type="domain" description="Thiolase C-terminal" evidence="13">
    <location>
        <begin position="328"/>
        <end position="450"/>
    </location>
</feature>
<dbReference type="PANTHER" id="PTHR43853">
    <property type="entry name" value="3-KETOACYL-COA THIOLASE, PEROXISOMAL"/>
    <property type="match status" value="1"/>
</dbReference>
<dbReference type="InterPro" id="IPR050215">
    <property type="entry name" value="Thiolase-like_sf_Thiolase"/>
</dbReference>
<evidence type="ECO:0000256" key="9">
    <source>
        <dbReference type="ARBA" id="ARBA00023315"/>
    </source>
</evidence>
<dbReference type="InterPro" id="IPR020617">
    <property type="entry name" value="Thiolase_C"/>
</dbReference>
<dbReference type="GO" id="GO:0003988">
    <property type="term" value="F:acetyl-CoA C-acyltransferase activity"/>
    <property type="evidence" value="ECO:0007669"/>
    <property type="project" value="UniProtKB-EC"/>
</dbReference>
<keyword evidence="5" id="KW-0276">Fatty acid metabolism</keyword>
<dbReference type="GO" id="GO:0005777">
    <property type="term" value="C:peroxisome"/>
    <property type="evidence" value="ECO:0007669"/>
    <property type="project" value="UniProtKB-SubCell"/>
</dbReference>
<keyword evidence="7" id="KW-0443">Lipid metabolism</keyword>
<dbReference type="EC" id="2.3.1.16" evidence="10"/>
<dbReference type="OrthoDB" id="5404651at2759"/>
<gene>
    <name evidence="14" type="ORF">KP509_28G031000</name>
</gene>
<comment type="caution">
    <text evidence="14">The sequence shown here is derived from an EMBL/GenBank/DDBJ whole genome shotgun (WGS) entry which is preliminary data.</text>
</comment>
<feature type="domain" description="Thiolase N-terminal" evidence="12">
    <location>
        <begin position="62"/>
        <end position="319"/>
    </location>
</feature>
<evidence type="ECO:0000256" key="10">
    <source>
        <dbReference type="ARBA" id="ARBA00024073"/>
    </source>
</evidence>
<dbReference type="PROSITE" id="PS00737">
    <property type="entry name" value="THIOLASE_2"/>
    <property type="match status" value="1"/>
</dbReference>
<comment type="subcellular location">
    <subcellularLocation>
        <location evidence="1">Peroxisome</location>
    </subcellularLocation>
</comment>
<dbReference type="InterPro" id="IPR020615">
    <property type="entry name" value="Thiolase_acyl_enz_int_AS"/>
</dbReference>
<evidence type="ECO:0000256" key="5">
    <source>
        <dbReference type="ARBA" id="ARBA00022832"/>
    </source>
</evidence>
<dbReference type="PROSITE" id="PS00099">
    <property type="entry name" value="THIOLASE_3"/>
    <property type="match status" value="1"/>
</dbReference>
<evidence type="ECO:0000256" key="1">
    <source>
        <dbReference type="ARBA" id="ARBA00004275"/>
    </source>
</evidence>
<name>A0A8T2RCJ5_CERRI</name>
<comment type="similarity">
    <text evidence="3 11">Belongs to the thiolase-like superfamily. Thiolase family.</text>
</comment>
<evidence type="ECO:0000313" key="14">
    <source>
        <dbReference type="EMBL" id="KAH7293561.1"/>
    </source>
</evidence>
<keyword evidence="4 11" id="KW-0808">Transferase</keyword>